<gene>
    <name evidence="1" type="ORF">DDE23_07280</name>
</gene>
<organism evidence="1 2">
    <name type="scientific">Pararhodobacter aggregans</name>
    <dbReference type="NCBI Taxonomy" id="404875"/>
    <lineage>
        <taxon>Bacteria</taxon>
        <taxon>Pseudomonadati</taxon>
        <taxon>Pseudomonadota</taxon>
        <taxon>Alphaproteobacteria</taxon>
        <taxon>Rhodobacterales</taxon>
        <taxon>Paracoccaceae</taxon>
        <taxon>Pararhodobacter</taxon>
    </lineage>
</organism>
<dbReference type="Proteomes" id="UP000244810">
    <property type="component" value="Unassembled WGS sequence"/>
</dbReference>
<dbReference type="EMBL" id="QDDR01000003">
    <property type="protein sequence ID" value="PVE47939.1"/>
    <property type="molecule type" value="Genomic_DNA"/>
</dbReference>
<evidence type="ECO:0000313" key="2">
    <source>
        <dbReference type="Proteomes" id="UP000244810"/>
    </source>
</evidence>
<evidence type="ECO:0000313" key="1">
    <source>
        <dbReference type="EMBL" id="PVE47939.1"/>
    </source>
</evidence>
<sequence>MLCLALTALAPRAGADAFDRARLAPLASSERLRLFTLARAQDTRRAPPAYTNALRRALRDTGFYNEGGAELMDRSLRFSPILTWDDNINGGYFHDRLVIGGLIFDADPASRARAGLMLGGRLDATARLSWAEGRIIDLRATAELAWSPVHDIGRGAAGVEACARNHVSGWTFIDVCASASASRRALTEGSSTGISAALVHLFSTAEAAHQISLELDRRALDAGQQTGATLGWSAVWNGAVTELTLGTATPIAGATATRGRIGARVGFLWRDRPVSVSAWHVQASGGMLLGMPREDHVTGLGLSIEARRGMSIEVTHQVTTSTIALFEDNRTGLSVRFRLGQR</sequence>
<comment type="caution">
    <text evidence="1">The sequence shown here is derived from an EMBL/GenBank/DDBJ whole genome shotgun (WGS) entry which is preliminary data.</text>
</comment>
<dbReference type="AlphaFoldDB" id="A0A2T7UTN1"/>
<evidence type="ECO:0008006" key="3">
    <source>
        <dbReference type="Google" id="ProtNLM"/>
    </source>
</evidence>
<proteinExistence type="predicted"/>
<accession>A0A2T7UTN1</accession>
<protein>
    <recommendedName>
        <fullName evidence="3">Autotransporter domain-containing protein</fullName>
    </recommendedName>
</protein>
<reference evidence="1 2" key="1">
    <citation type="journal article" date="2011" name="Syst. Appl. Microbiol.">
        <title>Defluviimonas denitrificans gen. nov., sp. nov., and Pararhodobacter aggregans gen. nov., sp. nov., non-phototrophic Rhodobacteraceae from the biofilter of a marine aquaculture.</title>
        <authorList>
            <person name="Foesel B.U."/>
            <person name="Drake H.L."/>
            <person name="Schramm A."/>
        </authorList>
    </citation>
    <scope>NUCLEOTIDE SEQUENCE [LARGE SCALE GENOMIC DNA]</scope>
    <source>
        <strain evidence="1 2">D1-19</strain>
    </source>
</reference>
<keyword evidence="2" id="KW-1185">Reference proteome</keyword>
<name>A0A2T7UTN1_9RHOB</name>